<evidence type="ECO:0000256" key="2">
    <source>
        <dbReference type="ARBA" id="ARBA00022801"/>
    </source>
</evidence>
<dbReference type="EnsemblPlants" id="Pp3c9_7380V3.1">
    <property type="protein sequence ID" value="Pp3c9_7380V3.1"/>
    <property type="gene ID" value="Pp3c9_7380"/>
</dbReference>
<feature type="domain" description="SGNH hydrolase-type esterase" evidence="3">
    <location>
        <begin position="11"/>
        <end position="200"/>
    </location>
</feature>
<dbReference type="PaxDb" id="3218-PP1S220_18V6.1"/>
<dbReference type="InterPro" id="IPR045136">
    <property type="entry name" value="Iah1-like"/>
</dbReference>
<gene>
    <name evidence="5" type="primary">LOC112286211</name>
    <name evidence="4" type="ORF">PHYPA_012409</name>
</gene>
<dbReference type="EMBL" id="ABEU02000009">
    <property type="protein sequence ID" value="PNR47936.1"/>
    <property type="molecule type" value="Genomic_DNA"/>
</dbReference>
<keyword evidence="6" id="KW-1185">Reference proteome</keyword>
<evidence type="ECO:0000313" key="4">
    <source>
        <dbReference type="EMBL" id="PNR47936.1"/>
    </source>
</evidence>
<dbReference type="HOGENOM" id="CLU_051989_0_2_1"/>
<evidence type="ECO:0000313" key="6">
    <source>
        <dbReference type="Proteomes" id="UP000006727"/>
    </source>
</evidence>
<dbReference type="PANTHER" id="PTHR14209">
    <property type="entry name" value="ISOAMYL ACETATE-HYDROLYZING ESTERASE 1"/>
    <property type="match status" value="1"/>
</dbReference>
<protein>
    <recommendedName>
        <fullName evidence="3">SGNH hydrolase-type esterase domain-containing protein</fullName>
    </recommendedName>
</protein>
<dbReference type="CDD" id="cd01838">
    <property type="entry name" value="Isoamyl_acetate_hydrolase_like"/>
    <property type="match status" value="1"/>
</dbReference>
<dbReference type="EnsemblPlants" id="Pp3c9_7380V3.2">
    <property type="protein sequence ID" value="Pp3c9_7380V3.2"/>
    <property type="gene ID" value="Pp3c9_7380"/>
</dbReference>
<dbReference type="Gene3D" id="3.40.50.1110">
    <property type="entry name" value="SGNH hydrolase"/>
    <property type="match status" value="1"/>
</dbReference>
<dbReference type="GO" id="GO:0016787">
    <property type="term" value="F:hydrolase activity"/>
    <property type="evidence" value="ECO:0007669"/>
    <property type="project" value="UniProtKB-KW"/>
</dbReference>
<evidence type="ECO:0000259" key="3">
    <source>
        <dbReference type="Pfam" id="PF13472"/>
    </source>
</evidence>
<dbReference type="RefSeq" id="XP_024383650.1">
    <property type="nucleotide sequence ID" value="XM_024527882.2"/>
</dbReference>
<dbReference type="GeneID" id="112286211"/>
<organism evidence="4">
    <name type="scientific">Physcomitrium patens</name>
    <name type="common">Spreading-leaved earth moss</name>
    <name type="synonym">Physcomitrella patens</name>
    <dbReference type="NCBI Taxonomy" id="3218"/>
    <lineage>
        <taxon>Eukaryota</taxon>
        <taxon>Viridiplantae</taxon>
        <taxon>Streptophyta</taxon>
        <taxon>Embryophyta</taxon>
        <taxon>Bryophyta</taxon>
        <taxon>Bryophytina</taxon>
        <taxon>Bryopsida</taxon>
        <taxon>Funariidae</taxon>
        <taxon>Funariales</taxon>
        <taxon>Funariaceae</taxon>
        <taxon>Physcomitrium</taxon>
    </lineage>
</organism>
<keyword evidence="2" id="KW-0378">Hydrolase</keyword>
<dbReference type="Gramene" id="Pp3c9_7380V3.1">
    <property type="protein sequence ID" value="Pp3c9_7380V3.1"/>
    <property type="gene ID" value="Pp3c9_7380"/>
</dbReference>
<reference evidence="4 6" key="1">
    <citation type="journal article" date="2008" name="Science">
        <title>The Physcomitrella genome reveals evolutionary insights into the conquest of land by plants.</title>
        <authorList>
            <person name="Rensing S."/>
            <person name="Lang D."/>
            <person name="Zimmer A."/>
            <person name="Terry A."/>
            <person name="Salamov A."/>
            <person name="Shapiro H."/>
            <person name="Nishiyama T."/>
            <person name="Perroud P.-F."/>
            <person name="Lindquist E."/>
            <person name="Kamisugi Y."/>
            <person name="Tanahashi T."/>
            <person name="Sakakibara K."/>
            <person name="Fujita T."/>
            <person name="Oishi K."/>
            <person name="Shin-I T."/>
            <person name="Kuroki Y."/>
            <person name="Toyoda A."/>
            <person name="Suzuki Y."/>
            <person name="Hashimoto A."/>
            <person name="Yamaguchi K."/>
            <person name="Sugano A."/>
            <person name="Kohara Y."/>
            <person name="Fujiyama A."/>
            <person name="Anterola A."/>
            <person name="Aoki S."/>
            <person name="Ashton N."/>
            <person name="Barbazuk W.B."/>
            <person name="Barker E."/>
            <person name="Bennetzen J."/>
            <person name="Bezanilla M."/>
            <person name="Blankenship R."/>
            <person name="Cho S.H."/>
            <person name="Dutcher S."/>
            <person name="Estelle M."/>
            <person name="Fawcett J.A."/>
            <person name="Gundlach H."/>
            <person name="Hanada K."/>
            <person name="Heyl A."/>
            <person name="Hicks K.A."/>
            <person name="Hugh J."/>
            <person name="Lohr M."/>
            <person name="Mayer K."/>
            <person name="Melkozernov A."/>
            <person name="Murata T."/>
            <person name="Nelson D."/>
            <person name="Pils B."/>
            <person name="Prigge M."/>
            <person name="Reiss B."/>
            <person name="Renner T."/>
            <person name="Rombauts S."/>
            <person name="Rushton P."/>
            <person name="Sanderfoot A."/>
            <person name="Schween G."/>
            <person name="Shiu S.-H."/>
            <person name="Stueber K."/>
            <person name="Theodoulou F.L."/>
            <person name="Tu H."/>
            <person name="Van de Peer Y."/>
            <person name="Verrier P.J."/>
            <person name="Waters E."/>
            <person name="Wood A."/>
            <person name="Yang L."/>
            <person name="Cove D."/>
            <person name="Cuming A."/>
            <person name="Hasebe M."/>
            <person name="Lucas S."/>
            <person name="Mishler D.B."/>
            <person name="Reski R."/>
            <person name="Grigoriev I."/>
            <person name="Quatrano R.S."/>
            <person name="Boore J.L."/>
        </authorList>
    </citation>
    <scope>NUCLEOTIDE SEQUENCE [LARGE SCALE GENOMIC DNA]</scope>
    <source>
        <strain evidence="5 6">cv. Gransden 2004</strain>
    </source>
</reference>
<reference evidence="5" key="3">
    <citation type="submission" date="2020-12" db="UniProtKB">
        <authorList>
            <consortium name="EnsemblPlants"/>
        </authorList>
    </citation>
    <scope>IDENTIFICATION</scope>
</reference>
<dbReference type="STRING" id="3218.A9TFI2"/>
<dbReference type="OrthoDB" id="671439at2759"/>
<dbReference type="OMA" id="HWESLPN"/>
<dbReference type="InterPro" id="IPR013830">
    <property type="entry name" value="SGNH_hydro"/>
</dbReference>
<dbReference type="AlphaFoldDB" id="A9TFI2"/>
<dbReference type="KEGG" id="ppp:112286211"/>
<name>A9TFI2_PHYPA</name>
<sequence>MAPYARPKFVLFGASMTEYSFCHGGWGAALANLYCRKADIVLRGYRGWNTRRALEVLDNFFPKDAENQPELVVVFFGANDGAFPMPSGRGQHVPLPEFEDNLCRISAHLQGLSDKTRVILTTAPPIYEPARLEAGRAKHGEKGAKYLDRTNERACQYAAACRRAAHRMGAGIIDLWTSIQRQPDWQTSCLTDGMHLSAQGSGVMLEELLKVLKDSPWQPSLHYDAMPEDLLGPHIYNFLHPCEEDVEEARVSS</sequence>
<comment type="similarity">
    <text evidence="1">Belongs to the 'GDSL' lipolytic enzyme family.</text>
</comment>
<dbReference type="FunCoup" id="A9TFI2">
    <property type="interactions" value="198"/>
</dbReference>
<dbReference type="Pfam" id="PF13472">
    <property type="entry name" value="Lipase_GDSL_2"/>
    <property type="match status" value="1"/>
</dbReference>
<dbReference type="FunFam" id="3.40.50.1110:FF:000002">
    <property type="entry name" value="isoamyl acetate-hydrolyzing esterase 1 homolog"/>
    <property type="match status" value="1"/>
</dbReference>
<dbReference type="PANTHER" id="PTHR14209:SF9">
    <property type="entry name" value="GDSL ESTERASE_LIPASE CPRD49"/>
    <property type="match status" value="1"/>
</dbReference>
<reference evidence="4 6" key="2">
    <citation type="journal article" date="2018" name="Plant J.">
        <title>The Physcomitrella patens chromosome-scale assembly reveals moss genome structure and evolution.</title>
        <authorList>
            <person name="Lang D."/>
            <person name="Ullrich K.K."/>
            <person name="Murat F."/>
            <person name="Fuchs J."/>
            <person name="Jenkins J."/>
            <person name="Haas F.B."/>
            <person name="Piednoel M."/>
            <person name="Gundlach H."/>
            <person name="Van Bel M."/>
            <person name="Meyberg R."/>
            <person name="Vives C."/>
            <person name="Morata J."/>
            <person name="Symeonidi A."/>
            <person name="Hiss M."/>
            <person name="Muchero W."/>
            <person name="Kamisugi Y."/>
            <person name="Saleh O."/>
            <person name="Blanc G."/>
            <person name="Decker E.L."/>
            <person name="van Gessel N."/>
            <person name="Grimwood J."/>
            <person name="Hayes R.D."/>
            <person name="Graham S.W."/>
            <person name="Gunter L.E."/>
            <person name="McDaniel S.F."/>
            <person name="Hoernstein S.N.W."/>
            <person name="Larsson A."/>
            <person name="Li F.W."/>
            <person name="Perroud P.F."/>
            <person name="Phillips J."/>
            <person name="Ranjan P."/>
            <person name="Rokshar D.S."/>
            <person name="Rothfels C.J."/>
            <person name="Schneider L."/>
            <person name="Shu S."/>
            <person name="Stevenson D.W."/>
            <person name="Thummler F."/>
            <person name="Tillich M."/>
            <person name="Villarreal Aguilar J.C."/>
            <person name="Widiez T."/>
            <person name="Wong G.K."/>
            <person name="Wymore A."/>
            <person name="Zhang Y."/>
            <person name="Zimmer A.D."/>
            <person name="Quatrano R.S."/>
            <person name="Mayer K.F.X."/>
            <person name="Goodstein D."/>
            <person name="Casacuberta J.M."/>
            <person name="Vandepoele K."/>
            <person name="Reski R."/>
            <person name="Cuming A.C."/>
            <person name="Tuskan G.A."/>
            <person name="Maumus F."/>
            <person name="Salse J."/>
            <person name="Schmutz J."/>
            <person name="Rensing S.A."/>
        </authorList>
    </citation>
    <scope>NUCLEOTIDE SEQUENCE [LARGE SCALE GENOMIC DNA]</scope>
    <source>
        <strain evidence="5 6">cv. Gransden 2004</strain>
    </source>
</reference>
<accession>A9TFI2</accession>
<dbReference type="Proteomes" id="UP000006727">
    <property type="component" value="Chromosome 9"/>
</dbReference>
<proteinExistence type="inferred from homology"/>
<evidence type="ECO:0000313" key="5">
    <source>
        <dbReference type="EnsemblPlants" id="Pp3c9_7380V3.1"/>
    </source>
</evidence>
<evidence type="ECO:0000256" key="1">
    <source>
        <dbReference type="ARBA" id="ARBA00008668"/>
    </source>
</evidence>
<dbReference type="Gramene" id="Pp3c9_7380V3.2">
    <property type="protein sequence ID" value="Pp3c9_7380V3.2"/>
    <property type="gene ID" value="Pp3c9_7380"/>
</dbReference>
<dbReference type="SUPFAM" id="SSF52266">
    <property type="entry name" value="SGNH hydrolase"/>
    <property type="match status" value="1"/>
</dbReference>
<dbReference type="InterPro" id="IPR036514">
    <property type="entry name" value="SGNH_hydro_sf"/>
</dbReference>
<dbReference type="eggNOG" id="KOG3035">
    <property type="taxonomic scope" value="Eukaryota"/>
</dbReference>